<evidence type="ECO:0000313" key="4">
    <source>
        <dbReference type="RefSeq" id="XP_028264797.1"/>
    </source>
</evidence>
<dbReference type="PROSITE" id="PS51906">
    <property type="entry name" value="ZF_UBZ2"/>
    <property type="match status" value="1"/>
</dbReference>
<dbReference type="InParanoid" id="A0A6P7INI6"/>
<dbReference type="OrthoDB" id="10063431at2759"/>
<accession>A0A6P7INI6</accession>
<feature type="compositionally biased region" description="Polar residues" evidence="1">
    <location>
        <begin position="31"/>
        <end position="44"/>
    </location>
</feature>
<dbReference type="GO" id="GO:0043240">
    <property type="term" value="C:Fanconi anaemia nuclear complex"/>
    <property type="evidence" value="ECO:0007669"/>
    <property type="project" value="TreeGrafter"/>
</dbReference>
<dbReference type="GO" id="GO:0043130">
    <property type="term" value="F:ubiquitin binding"/>
    <property type="evidence" value="ECO:0007669"/>
    <property type="project" value="InterPro"/>
</dbReference>
<dbReference type="Pfam" id="PF15750">
    <property type="entry name" value="UBZ_FAAP20"/>
    <property type="match status" value="1"/>
</dbReference>
<feature type="region of interest" description="Disordered" evidence="1">
    <location>
        <begin position="216"/>
        <end position="236"/>
    </location>
</feature>
<evidence type="ECO:0000259" key="2">
    <source>
        <dbReference type="PROSITE" id="PS51906"/>
    </source>
</evidence>
<dbReference type="GeneID" id="114437996"/>
<dbReference type="AlphaFoldDB" id="A0A6P7INI6"/>
<feature type="compositionally biased region" description="Polar residues" evidence="1">
    <location>
        <begin position="158"/>
        <end position="170"/>
    </location>
</feature>
<protein>
    <submittedName>
        <fullName evidence="4">Uncharacterized protein si:ch73-70k4.1</fullName>
    </submittedName>
</protein>
<dbReference type="InterPro" id="IPR031490">
    <property type="entry name" value="UBZ2_FAAP20"/>
</dbReference>
<proteinExistence type="predicted"/>
<name>A0A6P7INI6_9TELE</name>
<dbReference type="Proteomes" id="UP000515145">
    <property type="component" value="Chromosome 7"/>
</dbReference>
<reference evidence="4" key="1">
    <citation type="submission" date="2025-08" db="UniProtKB">
        <authorList>
            <consortium name="RefSeq"/>
        </authorList>
    </citation>
    <scope>IDENTIFICATION</scope>
</reference>
<evidence type="ECO:0000256" key="1">
    <source>
        <dbReference type="SAM" id="MobiDB-lite"/>
    </source>
</evidence>
<feature type="compositionally biased region" description="Polar residues" evidence="1">
    <location>
        <begin position="138"/>
        <end position="149"/>
    </location>
</feature>
<evidence type="ECO:0000313" key="3">
    <source>
        <dbReference type="Proteomes" id="UP000515145"/>
    </source>
</evidence>
<dbReference type="InterPro" id="IPR052689">
    <property type="entry name" value="FA_core_complex_assoc"/>
</dbReference>
<organism evidence="3 4">
    <name type="scientific">Parambassis ranga</name>
    <name type="common">Indian glassy fish</name>
    <dbReference type="NCBI Taxonomy" id="210632"/>
    <lineage>
        <taxon>Eukaryota</taxon>
        <taxon>Metazoa</taxon>
        <taxon>Chordata</taxon>
        <taxon>Craniata</taxon>
        <taxon>Vertebrata</taxon>
        <taxon>Euteleostomi</taxon>
        <taxon>Actinopterygii</taxon>
        <taxon>Neopterygii</taxon>
        <taxon>Teleostei</taxon>
        <taxon>Neoteleostei</taxon>
        <taxon>Acanthomorphata</taxon>
        <taxon>Ovalentaria</taxon>
        <taxon>Ambassidae</taxon>
        <taxon>Parambassis</taxon>
    </lineage>
</organism>
<feature type="region of interest" description="Disordered" evidence="1">
    <location>
        <begin position="119"/>
        <end position="198"/>
    </location>
</feature>
<feature type="region of interest" description="Disordered" evidence="1">
    <location>
        <begin position="1"/>
        <end position="44"/>
    </location>
</feature>
<dbReference type="RefSeq" id="XP_028264797.1">
    <property type="nucleotide sequence ID" value="XM_028408996.1"/>
</dbReference>
<dbReference type="PANTHER" id="PTHR37862">
    <property type="entry name" value="FANCONI ANEMIA CORE COMPLEX-ASSOCIATED PROTEIN 20"/>
    <property type="match status" value="1"/>
</dbReference>
<feature type="compositionally biased region" description="Pro residues" evidence="1">
    <location>
        <begin position="119"/>
        <end position="130"/>
    </location>
</feature>
<gene>
    <name evidence="4" type="primary">si:ch73-70k4.1</name>
</gene>
<keyword evidence="3" id="KW-1185">Reference proteome</keyword>
<sequence length="278" mass="30399">MAESYSKSKLKRKKSSVEELQADTRSRGTPKRSQTPLFSGNSTVKTDGCAAPAAAWWNRQQLSPVENLWALTLKCALPYLENQHWDLVPDLPHPSAPRPAVLTLDELWWCDHSTEVAPFPEPSPPCPSLDPPRLSSSQQDLSVQTTPVSDLSDRRPSSHSSPKRNPTSLRPSVPNWEEAALSARPSSTRGEEESGPVSRQLVTELVEVCDSAAPLQKEGTNKEEEAVQRSVTEGGGTGGGGLKDCPMCLLVFPVGFTQMDRDGHLAQCLSEMNVDMTW</sequence>
<dbReference type="PANTHER" id="PTHR37862:SF1">
    <property type="entry name" value="FANCONI ANEMIA CORE COMPLEX-ASSOCIATED PROTEIN 20"/>
    <property type="match status" value="1"/>
</dbReference>
<feature type="domain" description="UBZ2-type" evidence="2">
    <location>
        <begin position="242"/>
        <end position="278"/>
    </location>
</feature>